<reference evidence="1" key="1">
    <citation type="journal article" date="2014" name="Int. J. Syst. Evol. Microbiol.">
        <title>Complete genome sequence of Corynebacterium casei LMG S-19264T (=DSM 44701T), isolated from a smear-ripened cheese.</title>
        <authorList>
            <consortium name="US DOE Joint Genome Institute (JGI-PGF)"/>
            <person name="Walter F."/>
            <person name="Albersmeier A."/>
            <person name="Kalinowski J."/>
            <person name="Ruckert C."/>
        </authorList>
    </citation>
    <scope>NUCLEOTIDE SEQUENCE</scope>
    <source>
        <strain evidence="1">CGMCC 1.12777</strain>
    </source>
</reference>
<dbReference type="RefSeq" id="WP_188499301.1">
    <property type="nucleotide sequence ID" value="NZ_BMFV01000055.1"/>
</dbReference>
<keyword evidence="2" id="KW-1185">Reference proteome</keyword>
<comment type="caution">
    <text evidence="1">The sequence shown here is derived from an EMBL/GenBank/DDBJ whole genome shotgun (WGS) entry which is preliminary data.</text>
</comment>
<organism evidence="1 2">
    <name type="scientific">Pullulanibacillus pueri</name>
    <dbReference type="NCBI Taxonomy" id="1437324"/>
    <lineage>
        <taxon>Bacteria</taxon>
        <taxon>Bacillati</taxon>
        <taxon>Bacillota</taxon>
        <taxon>Bacilli</taxon>
        <taxon>Bacillales</taxon>
        <taxon>Sporolactobacillaceae</taxon>
        <taxon>Pullulanibacillus</taxon>
    </lineage>
</organism>
<dbReference type="EMBL" id="BMFV01000055">
    <property type="protein sequence ID" value="GGH88663.1"/>
    <property type="molecule type" value="Genomic_DNA"/>
</dbReference>
<name>A0A8J2ZZR1_9BACL</name>
<evidence type="ECO:0000313" key="1">
    <source>
        <dbReference type="EMBL" id="GGH88663.1"/>
    </source>
</evidence>
<gene>
    <name evidence="1" type="ORF">GCM10007096_41510</name>
</gene>
<evidence type="ECO:0000313" key="2">
    <source>
        <dbReference type="Proteomes" id="UP000656813"/>
    </source>
</evidence>
<accession>A0A8J2ZZR1</accession>
<reference evidence="1" key="2">
    <citation type="submission" date="2020-09" db="EMBL/GenBank/DDBJ databases">
        <authorList>
            <person name="Sun Q."/>
            <person name="Zhou Y."/>
        </authorList>
    </citation>
    <scope>NUCLEOTIDE SEQUENCE</scope>
    <source>
        <strain evidence="1">CGMCC 1.12777</strain>
    </source>
</reference>
<proteinExistence type="predicted"/>
<protein>
    <submittedName>
        <fullName evidence="1">Uncharacterized protein</fullName>
    </submittedName>
</protein>
<sequence>MGAVEDLYRKSQVFDSLFKTVVVVIETNDYSEEEEDYIKYYLTVESTVNVIYEEITAKVTLLDVAITDTIYRFFRSDIPPQRIKTPLALPLFTEDAEELLFTDDWNNEYPELLFDAIEDTMPYVKVRDVNGKSIRYFFNIREMYLDE</sequence>
<dbReference type="Proteomes" id="UP000656813">
    <property type="component" value="Unassembled WGS sequence"/>
</dbReference>
<dbReference type="AlphaFoldDB" id="A0A8J2ZZR1"/>